<organism evidence="1 2">
    <name type="scientific">Arabis nemorensis</name>
    <dbReference type="NCBI Taxonomy" id="586526"/>
    <lineage>
        <taxon>Eukaryota</taxon>
        <taxon>Viridiplantae</taxon>
        <taxon>Streptophyta</taxon>
        <taxon>Embryophyta</taxon>
        <taxon>Tracheophyta</taxon>
        <taxon>Spermatophyta</taxon>
        <taxon>Magnoliopsida</taxon>
        <taxon>eudicotyledons</taxon>
        <taxon>Gunneridae</taxon>
        <taxon>Pentapetalae</taxon>
        <taxon>rosids</taxon>
        <taxon>malvids</taxon>
        <taxon>Brassicales</taxon>
        <taxon>Brassicaceae</taxon>
        <taxon>Arabideae</taxon>
        <taxon>Arabis</taxon>
    </lineage>
</organism>
<sequence length="141" mass="15939">MNDSKSLSPFLLGLHLINGSGSIPFDAVVSLGSEIFEETNLIGEGPCPCLELWYLWLRKLSNIEPDSRHCTIDQKSVKEMAGNNIERSNCCEGVSYWSDTRASSWWAMEDASLERAEENKSILRFARERRDRCCCCRGVVT</sequence>
<dbReference type="Proteomes" id="UP000489600">
    <property type="component" value="Unassembled WGS sequence"/>
</dbReference>
<comment type="caution">
    <text evidence="1">The sequence shown here is derived from an EMBL/GenBank/DDBJ whole genome shotgun (WGS) entry which is preliminary data.</text>
</comment>
<keyword evidence="2" id="KW-1185">Reference proteome</keyword>
<protein>
    <submittedName>
        <fullName evidence="1">Uncharacterized protein</fullName>
    </submittedName>
</protein>
<evidence type="ECO:0000313" key="1">
    <source>
        <dbReference type="EMBL" id="VVB17595.1"/>
    </source>
</evidence>
<dbReference type="EMBL" id="CABITT030000008">
    <property type="protein sequence ID" value="VVB17595.1"/>
    <property type="molecule type" value="Genomic_DNA"/>
</dbReference>
<dbReference type="AlphaFoldDB" id="A0A565CV73"/>
<evidence type="ECO:0000313" key="2">
    <source>
        <dbReference type="Proteomes" id="UP000489600"/>
    </source>
</evidence>
<accession>A0A565CV73</accession>
<name>A0A565CV73_9BRAS</name>
<gene>
    <name evidence="1" type="ORF">ANE_LOCUS28039</name>
</gene>
<reference evidence="1" key="1">
    <citation type="submission" date="2019-07" db="EMBL/GenBank/DDBJ databases">
        <authorList>
            <person name="Dittberner H."/>
        </authorList>
    </citation>
    <scope>NUCLEOTIDE SEQUENCE [LARGE SCALE GENOMIC DNA]</scope>
</reference>
<dbReference type="OrthoDB" id="10585066at2759"/>
<proteinExistence type="predicted"/>